<accession>A0A3B5XVF2</accession>
<evidence type="ECO:0000256" key="1">
    <source>
        <dbReference type="ARBA" id="ARBA00022603"/>
    </source>
</evidence>
<dbReference type="InterPro" id="IPR029026">
    <property type="entry name" value="tRNA_m1G_MTases_N"/>
</dbReference>
<dbReference type="KEGG" id="taes:123190742"/>
<dbReference type="PaxDb" id="4565-Traes_1AS_09AF70829.1"/>
<dbReference type="Gene3D" id="3.40.1280.10">
    <property type="match status" value="1"/>
</dbReference>
<evidence type="ECO:0000256" key="3">
    <source>
        <dbReference type="SAM" id="MobiDB-lite"/>
    </source>
</evidence>
<dbReference type="CDD" id="cd18096">
    <property type="entry name" value="SpoU-like"/>
    <property type="match status" value="1"/>
</dbReference>
<dbReference type="SUPFAM" id="SSF75217">
    <property type="entry name" value="alpha/beta knot"/>
    <property type="match status" value="1"/>
</dbReference>
<proteinExistence type="predicted"/>
<dbReference type="Proteomes" id="UP000019116">
    <property type="component" value="Chromosome 1A"/>
</dbReference>
<feature type="region of interest" description="Disordered" evidence="3">
    <location>
        <begin position="210"/>
        <end position="229"/>
    </location>
</feature>
<dbReference type="Gramene" id="TraesCLE_scaffold_122375_01G000100.1">
    <property type="protein sequence ID" value="TraesCLE_scaffold_122375_01G000100.1"/>
    <property type="gene ID" value="TraesCLE_scaffold_122375_01G000100"/>
</dbReference>
<dbReference type="GO" id="GO:0003723">
    <property type="term" value="F:RNA binding"/>
    <property type="evidence" value="ECO:0007669"/>
    <property type="project" value="InterPro"/>
</dbReference>
<dbReference type="Gramene" id="TraesROB_scaffold_032394_01G000100.1">
    <property type="protein sequence ID" value="TraesROB_scaffold_032394_01G000100.1"/>
    <property type="gene ID" value="TraesROB_scaffold_032394_01G000100"/>
</dbReference>
<dbReference type="Gramene" id="TraesARI1A03G00031080.1">
    <property type="protein sequence ID" value="TraesARI1A03G00031080.1"/>
    <property type="gene ID" value="TraesARI1A03G00031080"/>
</dbReference>
<evidence type="ECO:0000313" key="6">
    <source>
        <dbReference type="Proteomes" id="UP000019116"/>
    </source>
</evidence>
<feature type="domain" description="tRNA/rRNA methyltransferase SpoU type" evidence="4">
    <location>
        <begin position="17"/>
        <end position="154"/>
    </location>
</feature>
<dbReference type="Gramene" id="TraesCS1A03G0204800.1">
    <property type="protein sequence ID" value="TraesCS1A03G0204800.1.CDS"/>
    <property type="gene ID" value="TraesCS1A03G0204800"/>
</dbReference>
<gene>
    <name evidence="5" type="primary">LOC123190742</name>
</gene>
<dbReference type="PANTHER" id="PTHR43191">
    <property type="entry name" value="RRNA METHYLTRANSFERASE 3"/>
    <property type="match status" value="1"/>
</dbReference>
<organism evidence="5">
    <name type="scientific">Triticum aestivum</name>
    <name type="common">Wheat</name>
    <dbReference type="NCBI Taxonomy" id="4565"/>
    <lineage>
        <taxon>Eukaryota</taxon>
        <taxon>Viridiplantae</taxon>
        <taxon>Streptophyta</taxon>
        <taxon>Embryophyta</taxon>
        <taxon>Tracheophyta</taxon>
        <taxon>Spermatophyta</taxon>
        <taxon>Magnoliopsida</taxon>
        <taxon>Liliopsida</taxon>
        <taxon>Poales</taxon>
        <taxon>Poaceae</taxon>
        <taxon>BOP clade</taxon>
        <taxon>Pooideae</taxon>
        <taxon>Triticodae</taxon>
        <taxon>Triticeae</taxon>
        <taxon>Triticinae</taxon>
        <taxon>Triticum</taxon>
    </lineage>
</organism>
<dbReference type="SMR" id="A0A3B5XVF2"/>
<dbReference type="EnsemblPlants" id="TraesCS1A02G084100.1">
    <property type="protein sequence ID" value="TraesCS1A02G084100.1"/>
    <property type="gene ID" value="TraesCS1A02G084100"/>
</dbReference>
<dbReference type="InterPro" id="IPR001537">
    <property type="entry name" value="SpoU_MeTrfase"/>
</dbReference>
<dbReference type="Gramene" id="TraesSYM1A03G00031510.1">
    <property type="protein sequence ID" value="TraesSYM1A03G00031510.1"/>
    <property type="gene ID" value="TraesSYM1A03G00031510"/>
</dbReference>
<dbReference type="AlphaFoldDB" id="A0A3B5XVF2"/>
<dbReference type="Gramene" id="TraesCAD_scaffold_006681_01G000200.1">
    <property type="protein sequence ID" value="TraesCAD_scaffold_006681_01G000200.1"/>
    <property type="gene ID" value="TraesCAD_scaffold_006681_01G000200"/>
</dbReference>
<dbReference type="Gramene" id="TraesPARA_EIv1.0_0082580.1">
    <property type="protein sequence ID" value="TraesPARA_EIv1.0_0082580.1.CDS"/>
    <property type="gene ID" value="TraesPARA_EIv1.0_0082580"/>
</dbReference>
<dbReference type="Gramene" id="TraesLDM1A03G00031370.1">
    <property type="protein sequence ID" value="TraesLDM1A03G00031370.1"/>
    <property type="gene ID" value="TraesLDM1A03G00031370"/>
</dbReference>
<name>A0A3B5XVF2_WHEAT</name>
<dbReference type="Gramene" id="TraesNOR1A03G00030590.1">
    <property type="protein sequence ID" value="TraesNOR1A03G00030590.1"/>
    <property type="gene ID" value="TraesNOR1A03G00030590"/>
</dbReference>
<protein>
    <recommendedName>
        <fullName evidence="4">tRNA/rRNA methyltransferase SpoU type domain-containing protein</fullName>
    </recommendedName>
</protein>
<evidence type="ECO:0000313" key="5">
    <source>
        <dbReference type="EnsemblPlants" id="TraesCS1A02G084100.1"/>
    </source>
</evidence>
<keyword evidence="2" id="KW-0808">Transferase</keyword>
<reference evidence="5" key="2">
    <citation type="submission" date="2018-10" db="UniProtKB">
        <authorList>
            <consortium name="EnsemblPlants"/>
        </authorList>
    </citation>
    <scope>IDENTIFICATION</scope>
</reference>
<dbReference type="Gramene" id="TraesCS1A02G084100.1">
    <property type="protein sequence ID" value="TraesCS1A02G084100.1"/>
    <property type="gene ID" value="TraesCS1A02G084100"/>
</dbReference>
<dbReference type="Gramene" id="TraesMAC1A03G00030900.1">
    <property type="protein sequence ID" value="TraesMAC1A03G00030900.1"/>
    <property type="gene ID" value="TraesMAC1A03G00030900"/>
</dbReference>
<dbReference type="GO" id="GO:0008173">
    <property type="term" value="F:RNA methyltransferase activity"/>
    <property type="evidence" value="ECO:0007669"/>
    <property type="project" value="InterPro"/>
</dbReference>
<dbReference type="PANTHER" id="PTHR43191:SF7">
    <property type="entry name" value="OBP33PEP LIKE PROTEIN"/>
    <property type="match status" value="1"/>
</dbReference>
<evidence type="ECO:0000259" key="4">
    <source>
        <dbReference type="Pfam" id="PF00588"/>
    </source>
</evidence>
<dbReference type="GeneID" id="123190742"/>
<dbReference type="STRING" id="4565.A0A3B5XVF2"/>
<dbReference type="Gramene" id="TraesJAG1A03G00030710.1">
    <property type="protein sequence ID" value="TraesJAG1A03G00030710.1"/>
    <property type="gene ID" value="TraesJAG1A03G00030710"/>
</dbReference>
<dbReference type="GO" id="GO:0032259">
    <property type="term" value="P:methylation"/>
    <property type="evidence" value="ECO:0007669"/>
    <property type="project" value="UniProtKB-KW"/>
</dbReference>
<reference evidence="5" key="1">
    <citation type="submission" date="2018-08" db="EMBL/GenBank/DDBJ databases">
        <authorList>
            <person name="Rossello M."/>
        </authorList>
    </citation>
    <scope>NUCLEOTIDE SEQUENCE [LARGE SCALE GENOMIC DNA]</scope>
    <source>
        <strain evidence="5">cv. Chinese Spring</strain>
    </source>
</reference>
<keyword evidence="6" id="KW-1185">Reference proteome</keyword>
<keyword evidence="1" id="KW-0489">Methyltransferase</keyword>
<dbReference type="OMA" id="YQHVRHH"/>
<dbReference type="InterPro" id="IPR029028">
    <property type="entry name" value="Alpha/beta_knot_MTases"/>
</dbReference>
<feature type="compositionally biased region" description="Polar residues" evidence="3">
    <location>
        <begin position="212"/>
        <end position="221"/>
    </location>
</feature>
<dbReference type="GO" id="GO:0006396">
    <property type="term" value="P:RNA processing"/>
    <property type="evidence" value="ECO:0007669"/>
    <property type="project" value="InterPro"/>
</dbReference>
<dbReference type="RefSeq" id="XP_044459393.1">
    <property type="nucleotide sequence ID" value="XM_044603458.1"/>
</dbReference>
<dbReference type="InterPro" id="IPR051259">
    <property type="entry name" value="rRNA_Methyltransferase"/>
</dbReference>
<dbReference type="Gramene" id="TraesLAC1A03G00032040.1">
    <property type="protein sequence ID" value="TraesLAC1A03G00032040.1"/>
    <property type="gene ID" value="TraesLAC1A03G00032040"/>
</dbReference>
<dbReference type="Pfam" id="PF00588">
    <property type="entry name" value="SpoU_methylase"/>
    <property type="match status" value="1"/>
</dbReference>
<evidence type="ECO:0000256" key="2">
    <source>
        <dbReference type="ARBA" id="ARBA00022679"/>
    </source>
</evidence>
<dbReference type="Gramene" id="TraesSTA1A03G00029620.1">
    <property type="protein sequence ID" value="TraesSTA1A03G00029620.1"/>
    <property type="gene ID" value="TraesSTA1A03G00029620"/>
</dbReference>
<sequence>MAAAAAASGATAAVESVVVVHNVAKRHNVGTLARSATAFGVAEVVVVGRRDVSAFGSHGSTSHLRFRHFTSLATACAYLKDKRGCDICGVEITDDALPVTAHPFRRSTAFLFGNEGTGLSQKECEVCDFFVYIPQYGGGTASLNVTVAASIVLHHFGVWAGFPERSREGSKFVVAEKPKGQSRGLYCSDSIEDVIEERKARRENACDIFEENGSSHPQESNGLGMMFTD</sequence>